<sequence>MATPTPLFSSLPLKKDGPRGNAWGLFGDKDELGMLNRLTAETTLAATKEIIYGVRIATDWSMAMPKVPCFGRQAFHQQIFHKAPRTVNDDILTLNTQSSTQWDGFRHCGYQDHKIFFNGCTQSEILSSTKNGTHVWVENGGIVGRGVLLDYAAWAKSQGQMPSPRSTTEITVSDLESIANAQNVRFAPGDILFIHTGFVSEFTALSEEAASAYAANLAPPAIGVKACEESLRWIWEKEFAAVAGDMPAFEAMPFQSTTHWIHEWVLAGWGMPIGELFDLEKLASECARLKKWTFFFSSVPLNVPGGVASPPNGVAIL</sequence>
<dbReference type="AlphaFoldDB" id="A0AAD9WB48"/>
<gene>
    <name evidence="2" type="ORF">QTJ16_005329</name>
</gene>
<dbReference type="SUPFAM" id="SSF102198">
    <property type="entry name" value="Putative cyclase"/>
    <property type="match status" value="1"/>
</dbReference>
<dbReference type="InterPro" id="IPR037175">
    <property type="entry name" value="KFase_sf"/>
</dbReference>
<organism evidence="2 3">
    <name type="scientific">Diplocarpon rosae</name>
    <dbReference type="NCBI Taxonomy" id="946125"/>
    <lineage>
        <taxon>Eukaryota</taxon>
        <taxon>Fungi</taxon>
        <taxon>Dikarya</taxon>
        <taxon>Ascomycota</taxon>
        <taxon>Pezizomycotina</taxon>
        <taxon>Leotiomycetes</taxon>
        <taxon>Helotiales</taxon>
        <taxon>Drepanopezizaceae</taxon>
        <taxon>Diplocarpon</taxon>
    </lineage>
</organism>
<dbReference type="Pfam" id="PF04199">
    <property type="entry name" value="Cyclase"/>
    <property type="match status" value="1"/>
</dbReference>
<keyword evidence="3" id="KW-1185">Reference proteome</keyword>
<evidence type="ECO:0000256" key="1">
    <source>
        <dbReference type="ARBA" id="ARBA00007865"/>
    </source>
</evidence>
<accession>A0AAD9WB48</accession>
<dbReference type="GO" id="GO:0004061">
    <property type="term" value="F:arylformamidase activity"/>
    <property type="evidence" value="ECO:0007669"/>
    <property type="project" value="InterPro"/>
</dbReference>
<dbReference type="Proteomes" id="UP001285354">
    <property type="component" value="Unassembled WGS sequence"/>
</dbReference>
<comment type="caution">
    <text evidence="2">The sequence shown here is derived from an EMBL/GenBank/DDBJ whole genome shotgun (WGS) entry which is preliminary data.</text>
</comment>
<evidence type="ECO:0000313" key="2">
    <source>
        <dbReference type="EMBL" id="KAK2624960.1"/>
    </source>
</evidence>
<dbReference type="PANTHER" id="PTHR34861">
    <property type="match status" value="1"/>
</dbReference>
<evidence type="ECO:0008006" key="4">
    <source>
        <dbReference type="Google" id="ProtNLM"/>
    </source>
</evidence>
<comment type="similarity">
    <text evidence="1">Belongs to the Cyclase 1 superfamily.</text>
</comment>
<dbReference type="InterPro" id="IPR007325">
    <property type="entry name" value="KFase/CYL"/>
</dbReference>
<dbReference type="EMBL" id="JAUBYV010000008">
    <property type="protein sequence ID" value="KAK2624960.1"/>
    <property type="molecule type" value="Genomic_DNA"/>
</dbReference>
<evidence type="ECO:0000313" key="3">
    <source>
        <dbReference type="Proteomes" id="UP001285354"/>
    </source>
</evidence>
<protein>
    <recommendedName>
        <fullName evidence="4">Cyclase</fullName>
    </recommendedName>
</protein>
<name>A0AAD9WB48_9HELO</name>
<proteinExistence type="inferred from homology"/>
<dbReference type="PANTHER" id="PTHR34861:SF11">
    <property type="entry name" value="CYCLASE"/>
    <property type="match status" value="1"/>
</dbReference>
<dbReference type="GO" id="GO:0019441">
    <property type="term" value="P:L-tryptophan catabolic process to kynurenine"/>
    <property type="evidence" value="ECO:0007669"/>
    <property type="project" value="InterPro"/>
</dbReference>
<dbReference type="Gene3D" id="3.50.30.50">
    <property type="entry name" value="Putative cyclase"/>
    <property type="match status" value="1"/>
</dbReference>
<reference evidence="2" key="1">
    <citation type="submission" date="2023-06" db="EMBL/GenBank/DDBJ databases">
        <title>Draft genome of Marssonina rosae.</title>
        <authorList>
            <person name="Cheng Q."/>
        </authorList>
    </citation>
    <scope>NUCLEOTIDE SEQUENCE</scope>
    <source>
        <strain evidence="2">R4</strain>
    </source>
</reference>